<keyword evidence="2" id="KW-1185">Reference proteome</keyword>
<sequence>MSELDNGPIKDVMTYLTMVPNTLGPRPPEYTSAMFLWFDLQKVWEAKEFKRGKMPLQNQPSSIHQWCKKGRV</sequence>
<dbReference type="Proteomes" id="UP001383192">
    <property type="component" value="Unassembled WGS sequence"/>
</dbReference>
<organism evidence="1 2">
    <name type="scientific">Paramarasmius palmivorus</name>
    <dbReference type="NCBI Taxonomy" id="297713"/>
    <lineage>
        <taxon>Eukaryota</taxon>
        <taxon>Fungi</taxon>
        <taxon>Dikarya</taxon>
        <taxon>Basidiomycota</taxon>
        <taxon>Agaricomycotina</taxon>
        <taxon>Agaricomycetes</taxon>
        <taxon>Agaricomycetidae</taxon>
        <taxon>Agaricales</taxon>
        <taxon>Marasmiineae</taxon>
        <taxon>Marasmiaceae</taxon>
        <taxon>Paramarasmius</taxon>
    </lineage>
</organism>
<protein>
    <submittedName>
        <fullName evidence="1">Uncharacterized protein</fullName>
    </submittedName>
</protein>
<dbReference type="EMBL" id="JAYKXP010000178">
    <property type="protein sequence ID" value="KAK7021045.1"/>
    <property type="molecule type" value="Genomic_DNA"/>
</dbReference>
<evidence type="ECO:0000313" key="1">
    <source>
        <dbReference type="EMBL" id="KAK7021045.1"/>
    </source>
</evidence>
<accession>A0AAW0B663</accession>
<name>A0AAW0B663_9AGAR</name>
<reference evidence="1 2" key="1">
    <citation type="submission" date="2024-01" db="EMBL/GenBank/DDBJ databases">
        <title>A draft genome for a cacao thread blight-causing isolate of Paramarasmius palmivorus.</title>
        <authorList>
            <person name="Baruah I.K."/>
            <person name="Bukari Y."/>
            <person name="Amoako-Attah I."/>
            <person name="Meinhardt L.W."/>
            <person name="Bailey B.A."/>
            <person name="Cohen S.P."/>
        </authorList>
    </citation>
    <scope>NUCLEOTIDE SEQUENCE [LARGE SCALE GENOMIC DNA]</scope>
    <source>
        <strain evidence="1 2">GH-12</strain>
    </source>
</reference>
<gene>
    <name evidence="1" type="ORF">VNI00_017577</name>
</gene>
<dbReference type="AlphaFoldDB" id="A0AAW0B663"/>
<comment type="caution">
    <text evidence="1">The sequence shown here is derived from an EMBL/GenBank/DDBJ whole genome shotgun (WGS) entry which is preliminary data.</text>
</comment>
<evidence type="ECO:0000313" key="2">
    <source>
        <dbReference type="Proteomes" id="UP001383192"/>
    </source>
</evidence>
<proteinExistence type="predicted"/>